<feature type="region of interest" description="Disordered" evidence="1">
    <location>
        <begin position="72"/>
        <end position="109"/>
    </location>
</feature>
<dbReference type="EMBL" id="BAABKB010000031">
    <property type="protein sequence ID" value="GAA5029055.1"/>
    <property type="molecule type" value="Genomic_DNA"/>
</dbReference>
<evidence type="ECO:0000313" key="3">
    <source>
        <dbReference type="Proteomes" id="UP001501759"/>
    </source>
</evidence>
<protein>
    <submittedName>
        <fullName evidence="2">Uncharacterized protein</fullName>
    </submittedName>
</protein>
<accession>A0ABP9JGR4</accession>
<name>A0ABP9JGR4_9ACTN</name>
<evidence type="ECO:0000313" key="2">
    <source>
        <dbReference type="EMBL" id="GAA5029055.1"/>
    </source>
</evidence>
<evidence type="ECO:0000256" key="1">
    <source>
        <dbReference type="SAM" id="MobiDB-lite"/>
    </source>
</evidence>
<keyword evidence="3" id="KW-1185">Reference proteome</keyword>
<gene>
    <name evidence="2" type="ORF">GCM10023335_67590</name>
</gene>
<dbReference type="Proteomes" id="UP001501759">
    <property type="component" value="Unassembled WGS sequence"/>
</dbReference>
<organism evidence="2 3">
    <name type="scientific">Streptomyces siamensis</name>
    <dbReference type="NCBI Taxonomy" id="1274986"/>
    <lineage>
        <taxon>Bacteria</taxon>
        <taxon>Bacillati</taxon>
        <taxon>Actinomycetota</taxon>
        <taxon>Actinomycetes</taxon>
        <taxon>Kitasatosporales</taxon>
        <taxon>Streptomycetaceae</taxon>
        <taxon>Streptomyces</taxon>
    </lineage>
</organism>
<sequence>MQACCGTAEMQFLRDGDEVAQQAQVHSRTIPVGYQGSMLNRQRAQEADVPVLERGETGDVFVLDVVALGANPGNDGVQASDVPQDHGVEDQTDSGEPVLSEPAHRAPQL</sequence>
<proteinExistence type="predicted"/>
<comment type="caution">
    <text evidence="2">The sequence shown here is derived from an EMBL/GenBank/DDBJ whole genome shotgun (WGS) entry which is preliminary data.</text>
</comment>
<reference evidence="3" key="1">
    <citation type="journal article" date="2019" name="Int. J. Syst. Evol. Microbiol.">
        <title>The Global Catalogue of Microorganisms (GCM) 10K type strain sequencing project: providing services to taxonomists for standard genome sequencing and annotation.</title>
        <authorList>
            <consortium name="The Broad Institute Genomics Platform"/>
            <consortium name="The Broad Institute Genome Sequencing Center for Infectious Disease"/>
            <person name="Wu L."/>
            <person name="Ma J."/>
        </authorList>
    </citation>
    <scope>NUCLEOTIDE SEQUENCE [LARGE SCALE GENOMIC DNA]</scope>
    <source>
        <strain evidence="3">JCM 18409</strain>
    </source>
</reference>